<feature type="compositionally biased region" description="Pro residues" evidence="1">
    <location>
        <begin position="201"/>
        <end position="221"/>
    </location>
</feature>
<feature type="region of interest" description="Disordered" evidence="1">
    <location>
        <begin position="279"/>
        <end position="313"/>
    </location>
</feature>
<protein>
    <submittedName>
        <fullName evidence="4">GH18730</fullName>
    </submittedName>
    <submittedName>
        <fullName evidence="5">GH23188</fullName>
    </submittedName>
</protein>
<dbReference type="InterPro" id="IPR004145">
    <property type="entry name" value="DUF243"/>
</dbReference>
<proteinExistence type="predicted"/>
<dbReference type="KEGG" id="dgr:6571137"/>
<dbReference type="EMBL" id="CH916369">
    <property type="protein sequence ID" value="EDV92633.1"/>
    <property type="molecule type" value="Genomic_DNA"/>
</dbReference>
<sequence>MRQIVFLSFLAICSAELGYQYHPNSGYETDQALGNSYSSQEADDHYNEHADFHKHFYAFAAPYDSGDEADLVEDKISALSKKNLQVVFIRAPENKVIEGALHALATQTNEDKTAIYVLNKQTDSNELASKLSALQAQHKHKPVVHFVKYRTEEEAALAQQQIQALYGGATGQSLHPTPQPSLGYSQLAARPSQDFYSQEPIHPPPPPPPPSPEPGYLPPLPNYGNIPQPYDAGAYRGNIDLPPLPLPEQQLDPSPYDLDARTARARRIDFRVNERHRSDSPMVFPTETPTKRYLPTISNSYLPPRKRRRRAHF</sequence>
<organism evidence="6">
    <name type="scientific">Drosophila grimshawi</name>
    <name type="common">Hawaiian fruit fly</name>
    <name type="synonym">Idiomyia grimshawi</name>
    <dbReference type="NCBI Taxonomy" id="7222"/>
    <lineage>
        <taxon>Eukaryota</taxon>
        <taxon>Metazoa</taxon>
        <taxon>Ecdysozoa</taxon>
        <taxon>Arthropoda</taxon>
        <taxon>Hexapoda</taxon>
        <taxon>Insecta</taxon>
        <taxon>Pterygota</taxon>
        <taxon>Neoptera</taxon>
        <taxon>Endopterygota</taxon>
        <taxon>Diptera</taxon>
        <taxon>Brachycera</taxon>
        <taxon>Muscomorpha</taxon>
        <taxon>Ephydroidea</taxon>
        <taxon>Drosophilidae</taxon>
        <taxon>Drosophila</taxon>
        <taxon>Hawaiian Drosophila</taxon>
    </lineage>
</organism>
<evidence type="ECO:0000256" key="1">
    <source>
        <dbReference type="SAM" id="MobiDB-lite"/>
    </source>
</evidence>
<dbReference type="PANTHER" id="PTHR31927:SF2">
    <property type="entry name" value="FI07246P-RELATED"/>
    <property type="match status" value="1"/>
</dbReference>
<feature type="signal peptide" evidence="2">
    <location>
        <begin position="1"/>
        <end position="15"/>
    </location>
</feature>
<keyword evidence="2" id="KW-0732">Signal</keyword>
<evidence type="ECO:0000259" key="3">
    <source>
        <dbReference type="SMART" id="SM00690"/>
    </source>
</evidence>
<feature type="region of interest" description="Disordered" evidence="1">
    <location>
        <begin position="195"/>
        <end position="251"/>
    </location>
</feature>
<dbReference type="FunCoup" id="B4JGG4">
    <property type="interactions" value="47"/>
</dbReference>
<evidence type="ECO:0000313" key="4">
    <source>
        <dbReference type="EMBL" id="EDV92633.1"/>
    </source>
</evidence>
<dbReference type="eggNOG" id="ENOG502T9ZS">
    <property type="taxonomic scope" value="Eukaryota"/>
</dbReference>
<gene>
    <name evidence="4" type="primary">Dgri\GH18730</name>
    <name evidence="5" type="synonym">Dgri\GH23188</name>
    <name evidence="4" type="ORF">Dgri_GH18730</name>
    <name evidence="5" type="ORF">Dgri_GH23188</name>
    <name evidence="4" type="ORF">GH18730</name>
    <name evidence="4" type="ORF">GH23188</name>
</gene>
<dbReference type="GeneID" id="6571137"/>
<feature type="compositionally biased region" description="Basic residues" evidence="1">
    <location>
        <begin position="304"/>
        <end position="313"/>
    </location>
</feature>
<dbReference type="Proteomes" id="UP000001070">
    <property type="component" value="Unassembled WGS sequence"/>
</dbReference>
<keyword evidence="6" id="KW-1185">Reference proteome</keyword>
<feature type="chain" id="PRO_5014298721" evidence="2">
    <location>
        <begin position="16"/>
        <end position="313"/>
    </location>
</feature>
<name>B4JGG4_DROGR</name>
<dbReference type="GO" id="GO:0008010">
    <property type="term" value="F:structural constituent of chitin-based larval cuticle"/>
    <property type="evidence" value="ECO:0007669"/>
    <property type="project" value="TreeGrafter"/>
</dbReference>
<dbReference type="InParanoid" id="B4JGG4"/>
<dbReference type="Pfam" id="PF03103">
    <property type="entry name" value="DUF243"/>
    <property type="match status" value="1"/>
</dbReference>
<dbReference type="HOGENOM" id="CLU_855969_0_0_1"/>
<dbReference type="SMART" id="SM00690">
    <property type="entry name" value="DM5"/>
    <property type="match status" value="1"/>
</dbReference>
<evidence type="ECO:0000313" key="6">
    <source>
        <dbReference type="Proteomes" id="UP000001070"/>
    </source>
</evidence>
<dbReference type="AlphaFoldDB" id="B4JGG4"/>
<dbReference type="OrthoDB" id="7858756at2759"/>
<reference evidence="4 6" key="1">
    <citation type="journal article" date="2007" name="Nature">
        <title>Evolution of genes and genomes on the Drosophila phylogeny.</title>
        <authorList>
            <consortium name="Drosophila 12 Genomes Consortium"/>
            <person name="Clark A.G."/>
            <person name="Eisen M.B."/>
            <person name="Smith D.R."/>
            <person name="Bergman C.M."/>
            <person name="Oliver B."/>
            <person name="Markow T.A."/>
            <person name="Kaufman T.C."/>
            <person name="Kellis M."/>
            <person name="Gelbart W."/>
            <person name="Iyer V.N."/>
            <person name="Pollard D.A."/>
            <person name="Sackton T.B."/>
            <person name="Larracuente A.M."/>
            <person name="Singh N.D."/>
            <person name="Abad J.P."/>
            <person name="Abt D.N."/>
            <person name="Adryan B."/>
            <person name="Aguade M."/>
            <person name="Akashi H."/>
            <person name="Anderson W.W."/>
            <person name="Aquadro C.F."/>
            <person name="Ardell D.H."/>
            <person name="Arguello R."/>
            <person name="Artieri C.G."/>
            <person name="Barbash D.A."/>
            <person name="Barker D."/>
            <person name="Barsanti P."/>
            <person name="Batterham P."/>
            <person name="Batzoglou S."/>
            <person name="Begun D."/>
            <person name="Bhutkar A."/>
            <person name="Blanco E."/>
            <person name="Bosak S.A."/>
            <person name="Bradley R.K."/>
            <person name="Brand A.D."/>
            <person name="Brent M.R."/>
            <person name="Brooks A.N."/>
            <person name="Brown R.H."/>
            <person name="Butlin R.K."/>
            <person name="Caggese C."/>
            <person name="Calvi B.R."/>
            <person name="Bernardo de Carvalho A."/>
            <person name="Caspi A."/>
            <person name="Castrezana S."/>
            <person name="Celniker S.E."/>
            <person name="Chang J.L."/>
            <person name="Chapple C."/>
            <person name="Chatterji S."/>
            <person name="Chinwalla A."/>
            <person name="Civetta A."/>
            <person name="Clifton S.W."/>
            <person name="Comeron J.M."/>
            <person name="Costello J.C."/>
            <person name="Coyne J.A."/>
            <person name="Daub J."/>
            <person name="David R.G."/>
            <person name="Delcher A.L."/>
            <person name="Delehaunty K."/>
            <person name="Do C.B."/>
            <person name="Ebling H."/>
            <person name="Edwards K."/>
            <person name="Eickbush T."/>
            <person name="Evans J.D."/>
            <person name="Filipski A."/>
            <person name="Findeiss S."/>
            <person name="Freyhult E."/>
            <person name="Fulton L."/>
            <person name="Fulton R."/>
            <person name="Garcia A.C."/>
            <person name="Gardiner A."/>
            <person name="Garfield D.A."/>
            <person name="Garvin B.E."/>
            <person name="Gibson G."/>
            <person name="Gilbert D."/>
            <person name="Gnerre S."/>
            <person name="Godfrey J."/>
            <person name="Good R."/>
            <person name="Gotea V."/>
            <person name="Gravely B."/>
            <person name="Greenberg A.J."/>
            <person name="Griffiths-Jones S."/>
            <person name="Gross S."/>
            <person name="Guigo R."/>
            <person name="Gustafson E.A."/>
            <person name="Haerty W."/>
            <person name="Hahn M.W."/>
            <person name="Halligan D.L."/>
            <person name="Halpern A.L."/>
            <person name="Halter G.M."/>
            <person name="Han M.V."/>
            <person name="Heger A."/>
            <person name="Hillier L."/>
            <person name="Hinrichs A.S."/>
            <person name="Holmes I."/>
            <person name="Hoskins R.A."/>
            <person name="Hubisz M.J."/>
            <person name="Hultmark D."/>
            <person name="Huntley M.A."/>
            <person name="Jaffe D.B."/>
            <person name="Jagadeeshan S."/>
            <person name="Jeck W.R."/>
            <person name="Johnson J."/>
            <person name="Jones C.D."/>
            <person name="Jordan W.C."/>
            <person name="Karpen G.H."/>
            <person name="Kataoka E."/>
            <person name="Keightley P.D."/>
            <person name="Kheradpour P."/>
            <person name="Kirkness E.F."/>
            <person name="Koerich L.B."/>
            <person name="Kristiansen K."/>
            <person name="Kudrna D."/>
            <person name="Kulathinal R.J."/>
            <person name="Kumar S."/>
            <person name="Kwok R."/>
            <person name="Lander E."/>
            <person name="Langley C.H."/>
            <person name="Lapoint R."/>
            <person name="Lazzaro B.P."/>
            <person name="Lee S.J."/>
            <person name="Levesque L."/>
            <person name="Li R."/>
            <person name="Lin C.F."/>
            <person name="Lin M.F."/>
            <person name="Lindblad-Toh K."/>
            <person name="Llopart A."/>
            <person name="Long M."/>
            <person name="Low L."/>
            <person name="Lozovsky E."/>
            <person name="Lu J."/>
            <person name="Luo M."/>
            <person name="Machado C.A."/>
            <person name="Makalowski W."/>
            <person name="Marzo M."/>
            <person name="Matsuda M."/>
            <person name="Matzkin L."/>
            <person name="McAllister B."/>
            <person name="McBride C.S."/>
            <person name="McKernan B."/>
            <person name="McKernan K."/>
            <person name="Mendez-Lago M."/>
            <person name="Minx P."/>
            <person name="Mollenhauer M.U."/>
            <person name="Montooth K."/>
            <person name="Mount S.M."/>
            <person name="Mu X."/>
            <person name="Myers E."/>
            <person name="Negre B."/>
            <person name="Newfeld S."/>
            <person name="Nielsen R."/>
            <person name="Noor M.A."/>
            <person name="O'Grady P."/>
            <person name="Pachter L."/>
            <person name="Papaceit M."/>
            <person name="Parisi M.J."/>
            <person name="Parisi M."/>
            <person name="Parts L."/>
            <person name="Pedersen J.S."/>
            <person name="Pesole G."/>
            <person name="Phillippy A.M."/>
            <person name="Ponting C.P."/>
            <person name="Pop M."/>
            <person name="Porcelli D."/>
            <person name="Powell J.R."/>
            <person name="Prohaska S."/>
            <person name="Pruitt K."/>
            <person name="Puig M."/>
            <person name="Quesneville H."/>
            <person name="Ram K.R."/>
            <person name="Rand D."/>
            <person name="Rasmussen M.D."/>
            <person name="Reed L.K."/>
            <person name="Reenan R."/>
            <person name="Reily A."/>
            <person name="Remington K.A."/>
            <person name="Rieger T.T."/>
            <person name="Ritchie M.G."/>
            <person name="Robin C."/>
            <person name="Rogers Y.H."/>
            <person name="Rohde C."/>
            <person name="Rozas J."/>
            <person name="Rubenfield M.J."/>
            <person name="Ruiz A."/>
            <person name="Russo S."/>
            <person name="Salzberg S.L."/>
            <person name="Sanchez-Gracia A."/>
            <person name="Saranga D.J."/>
            <person name="Sato H."/>
            <person name="Schaeffer S.W."/>
            <person name="Schatz M.C."/>
            <person name="Schlenke T."/>
            <person name="Schwartz R."/>
            <person name="Segarra C."/>
            <person name="Singh R.S."/>
            <person name="Sirot L."/>
            <person name="Sirota M."/>
            <person name="Sisneros N.B."/>
            <person name="Smith C.D."/>
            <person name="Smith T.F."/>
            <person name="Spieth J."/>
            <person name="Stage D.E."/>
            <person name="Stark A."/>
            <person name="Stephan W."/>
            <person name="Strausberg R.L."/>
            <person name="Strempel S."/>
            <person name="Sturgill D."/>
            <person name="Sutton G."/>
            <person name="Sutton G.G."/>
            <person name="Tao W."/>
            <person name="Teichmann S."/>
            <person name="Tobari Y.N."/>
            <person name="Tomimura Y."/>
            <person name="Tsolas J.M."/>
            <person name="Valente V.L."/>
            <person name="Venter E."/>
            <person name="Venter J.C."/>
            <person name="Vicario S."/>
            <person name="Vieira F.G."/>
            <person name="Vilella A.J."/>
            <person name="Villasante A."/>
            <person name="Walenz B."/>
            <person name="Wang J."/>
            <person name="Wasserman M."/>
            <person name="Watts T."/>
            <person name="Wilson D."/>
            <person name="Wilson R.K."/>
            <person name="Wing R.A."/>
            <person name="Wolfner M.F."/>
            <person name="Wong A."/>
            <person name="Wong G.K."/>
            <person name="Wu C.I."/>
            <person name="Wu G."/>
            <person name="Yamamoto D."/>
            <person name="Yang H.P."/>
            <person name="Yang S.P."/>
            <person name="Yorke J.A."/>
            <person name="Yoshida K."/>
            <person name="Zdobnov E."/>
            <person name="Zhang P."/>
            <person name="Zhang Y."/>
            <person name="Zimin A.V."/>
            <person name="Baldwin J."/>
            <person name="Abdouelleil A."/>
            <person name="Abdulkadir J."/>
            <person name="Abebe A."/>
            <person name="Abera B."/>
            <person name="Abreu J."/>
            <person name="Acer S.C."/>
            <person name="Aftuck L."/>
            <person name="Alexander A."/>
            <person name="An P."/>
            <person name="Anderson E."/>
            <person name="Anderson S."/>
            <person name="Arachi H."/>
            <person name="Azer M."/>
            <person name="Bachantsang P."/>
            <person name="Barry A."/>
            <person name="Bayul T."/>
            <person name="Berlin A."/>
            <person name="Bessette D."/>
            <person name="Bloom T."/>
            <person name="Blye J."/>
            <person name="Boguslavskiy L."/>
            <person name="Bonnet C."/>
            <person name="Boukhgalter B."/>
            <person name="Bourzgui I."/>
            <person name="Brown A."/>
            <person name="Cahill P."/>
            <person name="Channer S."/>
            <person name="Cheshatsang Y."/>
            <person name="Chuda L."/>
            <person name="Citroen M."/>
            <person name="Collymore A."/>
            <person name="Cooke P."/>
            <person name="Costello M."/>
            <person name="D'Aco K."/>
            <person name="Daza R."/>
            <person name="De Haan G."/>
            <person name="DeGray S."/>
            <person name="DeMaso C."/>
            <person name="Dhargay N."/>
            <person name="Dooley K."/>
            <person name="Dooley E."/>
            <person name="Doricent M."/>
            <person name="Dorje P."/>
            <person name="Dorjee K."/>
            <person name="Dupes A."/>
            <person name="Elong R."/>
            <person name="Falk J."/>
            <person name="Farina A."/>
            <person name="Faro S."/>
            <person name="Ferguson D."/>
            <person name="Fisher S."/>
            <person name="Foley C.D."/>
            <person name="Franke A."/>
            <person name="Friedrich D."/>
            <person name="Gadbois L."/>
            <person name="Gearin G."/>
            <person name="Gearin C.R."/>
            <person name="Giannoukos G."/>
            <person name="Goode T."/>
            <person name="Graham J."/>
            <person name="Grandbois E."/>
            <person name="Grewal S."/>
            <person name="Gyaltsen K."/>
            <person name="Hafez N."/>
            <person name="Hagos B."/>
            <person name="Hall J."/>
            <person name="Henson C."/>
            <person name="Hollinger A."/>
            <person name="Honan T."/>
            <person name="Huard M.D."/>
            <person name="Hughes L."/>
            <person name="Hurhula B."/>
            <person name="Husby M.E."/>
            <person name="Kamat A."/>
            <person name="Kanga B."/>
            <person name="Kashin S."/>
            <person name="Khazanovich D."/>
            <person name="Kisner P."/>
            <person name="Lance K."/>
            <person name="Lara M."/>
            <person name="Lee W."/>
            <person name="Lennon N."/>
            <person name="Letendre F."/>
            <person name="LeVine R."/>
            <person name="Lipovsky A."/>
            <person name="Liu X."/>
            <person name="Liu J."/>
            <person name="Liu S."/>
            <person name="Lokyitsang T."/>
            <person name="Lokyitsang Y."/>
            <person name="Lubonja R."/>
            <person name="Lui A."/>
            <person name="MacDonald P."/>
            <person name="Magnisalis V."/>
            <person name="Maru K."/>
            <person name="Matthews C."/>
            <person name="McCusker W."/>
            <person name="McDonough S."/>
            <person name="Mehta T."/>
            <person name="Meldrim J."/>
            <person name="Meneus L."/>
            <person name="Mihai O."/>
            <person name="Mihalev A."/>
            <person name="Mihova T."/>
            <person name="Mittelman R."/>
            <person name="Mlenga V."/>
            <person name="Montmayeur A."/>
            <person name="Mulrain L."/>
            <person name="Navidi A."/>
            <person name="Naylor J."/>
            <person name="Negash T."/>
            <person name="Nguyen T."/>
            <person name="Nguyen N."/>
            <person name="Nicol R."/>
            <person name="Norbu C."/>
            <person name="Norbu N."/>
            <person name="Novod N."/>
            <person name="O'Neill B."/>
            <person name="Osman S."/>
            <person name="Markiewicz E."/>
            <person name="Oyono O.L."/>
            <person name="Patti C."/>
            <person name="Phunkhang P."/>
            <person name="Pierre F."/>
            <person name="Priest M."/>
            <person name="Raghuraman S."/>
            <person name="Rege F."/>
            <person name="Reyes R."/>
            <person name="Rise C."/>
            <person name="Rogov P."/>
            <person name="Ross K."/>
            <person name="Ryan E."/>
            <person name="Settipalli S."/>
            <person name="Shea T."/>
            <person name="Sherpa N."/>
            <person name="Shi L."/>
            <person name="Shih D."/>
            <person name="Sparrow T."/>
            <person name="Spaulding J."/>
            <person name="Stalker J."/>
            <person name="Stange-Thomann N."/>
            <person name="Stavropoulos S."/>
            <person name="Stone C."/>
            <person name="Strader C."/>
            <person name="Tesfaye S."/>
            <person name="Thomson T."/>
            <person name="Thoulutsang Y."/>
            <person name="Thoulutsang D."/>
            <person name="Topham K."/>
            <person name="Topping I."/>
            <person name="Tsamla T."/>
            <person name="Vassiliev H."/>
            <person name="Vo A."/>
            <person name="Wangchuk T."/>
            <person name="Wangdi T."/>
            <person name="Weiand M."/>
            <person name="Wilkinson J."/>
            <person name="Wilson A."/>
            <person name="Yadav S."/>
            <person name="Young G."/>
            <person name="Yu Q."/>
            <person name="Zembek L."/>
            <person name="Zhong D."/>
            <person name="Zimmer A."/>
            <person name="Zwirko Z."/>
            <person name="Jaffe D.B."/>
            <person name="Alvarez P."/>
            <person name="Brockman W."/>
            <person name="Butler J."/>
            <person name="Chin C."/>
            <person name="Gnerre S."/>
            <person name="Grabherr M."/>
            <person name="Kleber M."/>
            <person name="Mauceli E."/>
            <person name="MacCallum I."/>
        </authorList>
    </citation>
    <scope>NUCLEOTIDE SEQUENCE [LARGE SCALE GENOMIC DNA]</scope>
    <source>
        <strain evidence="4">TSC#15287-2541.00</strain>
        <strain evidence="6">Tucson 15287-2541.00</strain>
    </source>
</reference>
<reference evidence="4" key="2">
    <citation type="journal article" date="2008" name="Bioinformatics">
        <title>Assembly reconciliation.</title>
        <authorList>
            <person name="Zimin A.V."/>
            <person name="Smith D.R."/>
            <person name="Sutton G."/>
            <person name="Yorke J.A."/>
        </authorList>
    </citation>
    <scope>NUCLEOTIDE SEQUENCE</scope>
    <source>
        <strain evidence="4">TSC#15287-2541.00</strain>
    </source>
</reference>
<dbReference type="GO" id="GO:0062129">
    <property type="term" value="C:chitin-based extracellular matrix"/>
    <property type="evidence" value="ECO:0007669"/>
    <property type="project" value="TreeGrafter"/>
</dbReference>
<feature type="domain" description="DUF243" evidence="3">
    <location>
        <begin position="50"/>
        <end position="152"/>
    </location>
</feature>
<evidence type="ECO:0000313" key="5">
    <source>
        <dbReference type="EMBL" id="EDW04493.1"/>
    </source>
</evidence>
<accession>B4JGG4</accession>
<reference evidence="4" key="3">
    <citation type="submission" date="2008-06" db="EMBL/GenBank/DDBJ databases">
        <authorList>
            <consortium name="FlyBase"/>
        </authorList>
    </citation>
    <scope>NUCLEOTIDE SEQUENCE</scope>
    <source>
        <strain evidence="4">TSC#15287-2541.00</strain>
    </source>
</reference>
<evidence type="ECO:0000256" key="2">
    <source>
        <dbReference type="SAM" id="SignalP"/>
    </source>
</evidence>
<dbReference type="OMA" id="LRCGYIM"/>
<dbReference type="PANTHER" id="PTHR31927">
    <property type="entry name" value="FI07246P-RELATED-RELATED"/>
    <property type="match status" value="1"/>
</dbReference>
<dbReference type="EMBL" id="CH918403">
    <property type="protein sequence ID" value="EDW04493.1"/>
    <property type="molecule type" value="Genomic_DNA"/>
</dbReference>
<dbReference type="GO" id="GO:0040003">
    <property type="term" value="P:chitin-based cuticle development"/>
    <property type="evidence" value="ECO:0007669"/>
    <property type="project" value="TreeGrafter"/>
</dbReference>